<evidence type="ECO:0000313" key="3">
    <source>
        <dbReference type="Proteomes" id="UP000762676"/>
    </source>
</evidence>
<keyword evidence="3" id="KW-1185">Reference proteome</keyword>
<proteinExistence type="predicted"/>
<protein>
    <submittedName>
        <fullName evidence="2">Phage tail tape measure protein</fullName>
    </submittedName>
</protein>
<keyword evidence="1" id="KW-0472">Membrane</keyword>
<name>A0AAV4FQ68_9GAST</name>
<comment type="caution">
    <text evidence="2">The sequence shown here is derived from an EMBL/GenBank/DDBJ whole genome shotgun (WGS) entry which is preliminary data.</text>
</comment>
<sequence>MWTGIVTVAQWAWNAAMTANPIGLIIAGIVALIAAISYVVYKTDGWGKQWDSVVKFMKFSFSTYVESVKLNFSTMVNGIMMGLEYIKKGWYNFKNALGIGNDKENNNAISKINASIENRQKAITEGAKKVIALGKKAKSSLKWELNWNSNKSLSDITKKIKGQMGMSTKGVTPNDSSLVSATPNLEQTTENIVTGGKRQTVLTINIDKVVETIEQKVTDGVAHADEVVDQVLDSLTRRLQGTARGLIS</sequence>
<evidence type="ECO:0000313" key="2">
    <source>
        <dbReference type="EMBL" id="GFR75329.1"/>
    </source>
</evidence>
<keyword evidence="1" id="KW-1133">Transmembrane helix</keyword>
<accession>A0AAV4FQ68</accession>
<evidence type="ECO:0000256" key="1">
    <source>
        <dbReference type="SAM" id="Phobius"/>
    </source>
</evidence>
<dbReference type="AlphaFoldDB" id="A0AAV4FQ68"/>
<reference evidence="2 3" key="1">
    <citation type="journal article" date="2021" name="Elife">
        <title>Chloroplast acquisition without the gene transfer in kleptoplastic sea slugs, Plakobranchus ocellatus.</title>
        <authorList>
            <person name="Maeda T."/>
            <person name="Takahashi S."/>
            <person name="Yoshida T."/>
            <person name="Shimamura S."/>
            <person name="Takaki Y."/>
            <person name="Nagai Y."/>
            <person name="Toyoda A."/>
            <person name="Suzuki Y."/>
            <person name="Arimoto A."/>
            <person name="Ishii H."/>
            <person name="Satoh N."/>
            <person name="Nishiyama T."/>
            <person name="Hasebe M."/>
            <person name="Maruyama T."/>
            <person name="Minagawa J."/>
            <person name="Obokata J."/>
            <person name="Shigenobu S."/>
        </authorList>
    </citation>
    <scope>NUCLEOTIDE SEQUENCE [LARGE SCALE GENOMIC DNA]</scope>
</reference>
<feature type="transmembrane region" description="Helical" evidence="1">
    <location>
        <begin position="22"/>
        <end position="41"/>
    </location>
</feature>
<keyword evidence="1" id="KW-0812">Transmembrane</keyword>
<dbReference type="Proteomes" id="UP000762676">
    <property type="component" value="Unassembled WGS sequence"/>
</dbReference>
<gene>
    <name evidence="2" type="ORF">ElyMa_002185000</name>
</gene>
<organism evidence="2 3">
    <name type="scientific">Elysia marginata</name>
    <dbReference type="NCBI Taxonomy" id="1093978"/>
    <lineage>
        <taxon>Eukaryota</taxon>
        <taxon>Metazoa</taxon>
        <taxon>Spiralia</taxon>
        <taxon>Lophotrochozoa</taxon>
        <taxon>Mollusca</taxon>
        <taxon>Gastropoda</taxon>
        <taxon>Heterobranchia</taxon>
        <taxon>Euthyneura</taxon>
        <taxon>Panpulmonata</taxon>
        <taxon>Sacoglossa</taxon>
        <taxon>Placobranchoidea</taxon>
        <taxon>Plakobranchidae</taxon>
        <taxon>Elysia</taxon>
    </lineage>
</organism>
<dbReference type="EMBL" id="BMAT01004542">
    <property type="protein sequence ID" value="GFR75329.1"/>
    <property type="molecule type" value="Genomic_DNA"/>
</dbReference>